<gene>
    <name evidence="1" type="primary">Slc4a1ap_predicted</name>
    <name evidence="1" type="ORF">rCG_61935</name>
</gene>
<dbReference type="Proteomes" id="UP000234681">
    <property type="component" value="Chromosome 6"/>
</dbReference>
<dbReference type="EMBL" id="CH473947">
    <property type="protein sequence ID" value="EDM02901.1"/>
    <property type="molecule type" value="Genomic_DNA"/>
</dbReference>
<protein>
    <submittedName>
        <fullName evidence="1">Solute carrier family 4 (Anion exchanger), member 1, adaptor protein (Predicted), isoform CRA_b</fullName>
    </submittedName>
</protein>
<sequence length="69" mass="8048">MGQTCNPSFHPYFLPNILRMTQTTAYGSHLKVKVEMAERILMTSMAIDWFRVPEEDLVGHRMSGRRHQV</sequence>
<reference evidence="1" key="2">
    <citation type="submission" date="2005-07" db="EMBL/GenBank/DDBJ databases">
        <authorList>
            <person name="Mural R.J."/>
            <person name="Li P.W."/>
            <person name="Adams M.D."/>
            <person name="Amanatides P.G."/>
            <person name="Baden-Tillson H."/>
            <person name="Barnstead M."/>
            <person name="Chin S.H."/>
            <person name="Dew I."/>
            <person name="Evans C.A."/>
            <person name="Ferriera S."/>
            <person name="Flanigan M."/>
            <person name="Fosler C."/>
            <person name="Glodek A."/>
            <person name="Gu Z."/>
            <person name="Holt R.A."/>
            <person name="Jennings D."/>
            <person name="Kraft C.L."/>
            <person name="Lu F."/>
            <person name="Nguyen T."/>
            <person name="Nusskern D.R."/>
            <person name="Pfannkoch C.M."/>
            <person name="Sitter C."/>
            <person name="Sutton G.G."/>
            <person name="Venter J.C."/>
            <person name="Wang Z."/>
            <person name="Woodage T."/>
            <person name="Zheng X.H."/>
            <person name="Zhong F."/>
        </authorList>
    </citation>
    <scope>NUCLEOTIDE SEQUENCE</scope>
    <source>
        <strain evidence="1">BN</strain>
    </source>
</reference>
<reference evidence="1" key="1">
    <citation type="journal article" date="2005" name="Genome Res.">
        <title>Gene and alternative splicing annotation with AIR.</title>
        <authorList>
            <person name="Florea L."/>
            <person name="Di Francesco V."/>
            <person name="Miller J."/>
            <person name="Turner R."/>
            <person name="Yao A."/>
            <person name="Harris M."/>
            <person name="Walenz B."/>
            <person name="Mobarry C."/>
            <person name="Merkulov G.V."/>
            <person name="Charlab R."/>
            <person name="Dew I."/>
            <person name="Deng Z."/>
            <person name="Istrail S."/>
            <person name="Li P."/>
            <person name="Sutton G."/>
        </authorList>
    </citation>
    <scope>NUCLEOTIDE SEQUENCE</scope>
    <source>
        <strain evidence="1">BN</strain>
    </source>
</reference>
<proteinExistence type="predicted"/>
<accession>A6HA45</accession>
<dbReference type="AlphaFoldDB" id="A6HA45"/>
<name>A6HA45_RAT</name>
<organism evidence="1">
    <name type="scientific">Rattus norvegicus</name>
    <name type="common">Rat</name>
    <dbReference type="NCBI Taxonomy" id="10116"/>
    <lineage>
        <taxon>Eukaryota</taxon>
        <taxon>Metazoa</taxon>
        <taxon>Chordata</taxon>
        <taxon>Craniata</taxon>
        <taxon>Vertebrata</taxon>
        <taxon>Euteleostomi</taxon>
        <taxon>Mammalia</taxon>
        <taxon>Eutheria</taxon>
        <taxon>Euarchontoglires</taxon>
        <taxon>Glires</taxon>
        <taxon>Rodentia</taxon>
        <taxon>Myomorpha</taxon>
        <taxon>Muroidea</taxon>
        <taxon>Muridae</taxon>
        <taxon>Murinae</taxon>
        <taxon>Rattus</taxon>
    </lineage>
</organism>
<evidence type="ECO:0000313" key="1">
    <source>
        <dbReference type="EMBL" id="EDM02901.1"/>
    </source>
</evidence>